<keyword evidence="4" id="KW-0808">Transferase</keyword>
<sequence length="260" mass="29056">SQGLSRISSLIQNGKIKKVVIMAGAGISTAAGIPDFRSPETGLYANLEKYNLPYPEAIFDMDYFIDEPEAFYTLAKELCPGKFKPTITHRFMKLLEIKGILKRVLTQNVDTLERLAGVSEELIVEAHGSFAEAHCLNCRHKMSLEEMKPLLSIGEPIWCKMKSLVKPDIVFFGESLPQRFFSHLSDLPEADLLIVLGTSLQVQPFASLVTQVSSDCIRLLINLERVGDQFFDFDQEDGRDILFLGPTDEGVKQLCGLLGW</sequence>
<feature type="binding site" evidence="10">
    <location>
        <position position="135"/>
    </location>
    <ligand>
        <name>Zn(2+)</name>
        <dbReference type="ChEBI" id="CHEBI:29105"/>
    </ligand>
</feature>
<dbReference type="GeneID" id="18926980"/>
<dbReference type="Gene3D" id="3.30.1600.10">
    <property type="entry name" value="SIR2/SIRT2 'Small Domain"/>
    <property type="match status" value="1"/>
</dbReference>
<feature type="active site" description="Proton acceptor" evidence="8">
    <location>
        <position position="127"/>
    </location>
</feature>
<evidence type="ECO:0000256" key="7">
    <source>
        <dbReference type="ARBA" id="ARBA00023027"/>
    </source>
</evidence>
<accession>F4R616</accession>
<dbReference type="SUPFAM" id="SSF52467">
    <property type="entry name" value="DHS-like NAD/FAD-binding domain"/>
    <property type="match status" value="1"/>
</dbReference>
<evidence type="ECO:0000259" key="12">
    <source>
        <dbReference type="PROSITE" id="PS50305"/>
    </source>
</evidence>
<dbReference type="InterPro" id="IPR026590">
    <property type="entry name" value="Ssirtuin_cat_dom"/>
</dbReference>
<reference evidence="14" key="1">
    <citation type="journal article" date="2011" name="Proc. Natl. Acad. Sci. U.S.A.">
        <title>Obligate biotrophy features unraveled by the genomic analysis of rust fungi.</title>
        <authorList>
            <person name="Duplessis S."/>
            <person name="Cuomo C.A."/>
            <person name="Lin Y.-C."/>
            <person name="Aerts A."/>
            <person name="Tisserant E."/>
            <person name="Veneault-Fourrey C."/>
            <person name="Joly D.L."/>
            <person name="Hacquard S."/>
            <person name="Amselem J."/>
            <person name="Cantarel B.L."/>
            <person name="Chiu R."/>
            <person name="Coutinho P.M."/>
            <person name="Feau N."/>
            <person name="Field M."/>
            <person name="Frey P."/>
            <person name="Gelhaye E."/>
            <person name="Goldberg J."/>
            <person name="Grabherr M.G."/>
            <person name="Kodira C.D."/>
            <person name="Kohler A."/>
            <person name="Kuees U."/>
            <person name="Lindquist E.A."/>
            <person name="Lucas S.M."/>
            <person name="Mago R."/>
            <person name="Mauceli E."/>
            <person name="Morin E."/>
            <person name="Murat C."/>
            <person name="Pangilinan J.L."/>
            <person name="Park R."/>
            <person name="Pearson M."/>
            <person name="Quesneville H."/>
            <person name="Rouhier N."/>
            <person name="Sakthikumar S."/>
            <person name="Salamov A.A."/>
            <person name="Schmutz J."/>
            <person name="Selles B."/>
            <person name="Shapiro H."/>
            <person name="Tanguay P."/>
            <person name="Tuskan G.A."/>
            <person name="Henrissat B."/>
            <person name="Van de Peer Y."/>
            <person name="Rouze P."/>
            <person name="Ellis J.G."/>
            <person name="Dodds P.N."/>
            <person name="Schein J.E."/>
            <person name="Zhong S."/>
            <person name="Hamelin R.C."/>
            <person name="Grigoriev I.V."/>
            <person name="Szabo L.J."/>
            <person name="Martin F."/>
        </authorList>
    </citation>
    <scope>NUCLEOTIDE SEQUENCE [LARGE SCALE GENOMIC DNA]</scope>
    <source>
        <strain evidence="14">98AG31 / pathotype 3-4-7</strain>
    </source>
</reference>
<gene>
    <name evidence="13" type="ORF">MELLADRAFT_27327</name>
</gene>
<protein>
    <recommendedName>
        <fullName evidence="3">protein acetyllysine N-acetyltransferase</fullName>
        <ecNumber evidence="3">2.3.1.286</ecNumber>
    </recommendedName>
</protein>
<dbReference type="InterPro" id="IPR017328">
    <property type="entry name" value="Sirtuin_class_I"/>
</dbReference>
<dbReference type="PIRSF" id="PIRSF037938">
    <property type="entry name" value="SIR2_euk"/>
    <property type="match status" value="1"/>
</dbReference>
<dbReference type="InterPro" id="IPR003000">
    <property type="entry name" value="Sirtuin"/>
</dbReference>
<dbReference type="InterPro" id="IPR050134">
    <property type="entry name" value="NAD-dep_sirtuin_deacylases"/>
</dbReference>
<feature type="non-terminal residue" evidence="13">
    <location>
        <position position="1"/>
    </location>
</feature>
<keyword evidence="6 10" id="KW-0862">Zinc</keyword>
<dbReference type="GO" id="GO:0046872">
    <property type="term" value="F:metal ion binding"/>
    <property type="evidence" value="ECO:0007669"/>
    <property type="project" value="UniProtKB-KW"/>
</dbReference>
<evidence type="ECO:0000256" key="11">
    <source>
        <dbReference type="PROSITE-ProRule" id="PRU00236"/>
    </source>
</evidence>
<dbReference type="EMBL" id="GL883091">
    <property type="protein sequence ID" value="EGG12163.1"/>
    <property type="molecule type" value="Genomic_DNA"/>
</dbReference>
<evidence type="ECO:0000256" key="3">
    <source>
        <dbReference type="ARBA" id="ARBA00012928"/>
    </source>
</evidence>
<dbReference type="GO" id="GO:0005634">
    <property type="term" value="C:nucleus"/>
    <property type="evidence" value="ECO:0007669"/>
    <property type="project" value="TreeGrafter"/>
</dbReference>
<feature type="non-terminal residue" evidence="13">
    <location>
        <position position="260"/>
    </location>
</feature>
<keyword evidence="14" id="KW-1185">Reference proteome</keyword>
<feature type="binding site" evidence="9">
    <location>
        <begin position="35"/>
        <end position="37"/>
    </location>
    <ligand>
        <name>NAD(+)</name>
        <dbReference type="ChEBI" id="CHEBI:57540"/>
    </ligand>
</feature>
<dbReference type="KEGG" id="mlr:MELLADRAFT_27327"/>
<evidence type="ECO:0000256" key="10">
    <source>
        <dbReference type="PIRSR" id="PIRSR037938-3"/>
    </source>
</evidence>
<evidence type="ECO:0000256" key="6">
    <source>
        <dbReference type="ARBA" id="ARBA00022833"/>
    </source>
</evidence>
<dbReference type="OrthoDB" id="420264at2759"/>
<dbReference type="GO" id="GO:0017136">
    <property type="term" value="F:histone deacetylase activity, NAD-dependent"/>
    <property type="evidence" value="ECO:0007669"/>
    <property type="project" value="InterPro"/>
</dbReference>
<dbReference type="GO" id="GO:0070403">
    <property type="term" value="F:NAD+ binding"/>
    <property type="evidence" value="ECO:0007669"/>
    <property type="project" value="InterPro"/>
</dbReference>
<dbReference type="PANTHER" id="PTHR11085">
    <property type="entry name" value="NAD-DEPENDENT PROTEIN DEACYLASE SIRTUIN-5, MITOCHONDRIAL-RELATED"/>
    <property type="match status" value="1"/>
</dbReference>
<feature type="binding site" evidence="9">
    <location>
        <begin position="198"/>
        <end position="199"/>
    </location>
    <ligand>
        <name>NAD(+)</name>
        <dbReference type="ChEBI" id="CHEBI:57540"/>
    </ligand>
</feature>
<feature type="binding site" evidence="9">
    <location>
        <begin position="107"/>
        <end position="110"/>
    </location>
    <ligand>
        <name>NAD(+)</name>
        <dbReference type="ChEBI" id="CHEBI:57540"/>
    </ligand>
</feature>
<evidence type="ECO:0000256" key="5">
    <source>
        <dbReference type="ARBA" id="ARBA00022723"/>
    </source>
</evidence>
<feature type="binding site" evidence="9">
    <location>
        <begin position="25"/>
        <end position="29"/>
    </location>
    <ligand>
        <name>NAD(+)</name>
        <dbReference type="ChEBI" id="CHEBI:57540"/>
    </ligand>
</feature>
<feature type="binding site" evidence="10">
    <location>
        <position position="159"/>
    </location>
    <ligand>
        <name>Zn(2+)</name>
        <dbReference type="ChEBI" id="CHEBI:29105"/>
    </ligand>
</feature>
<feature type="binding site" evidence="10">
    <location>
        <position position="138"/>
    </location>
    <ligand>
        <name>Zn(2+)</name>
        <dbReference type="ChEBI" id="CHEBI:29105"/>
    </ligand>
</feature>
<evidence type="ECO:0000256" key="8">
    <source>
        <dbReference type="PIRSR" id="PIRSR037938-1"/>
    </source>
</evidence>
<evidence type="ECO:0000313" key="14">
    <source>
        <dbReference type="Proteomes" id="UP000001072"/>
    </source>
</evidence>
<feature type="domain" description="Deacetylase sirtuin-type" evidence="12">
    <location>
        <begin position="1"/>
        <end position="260"/>
    </location>
</feature>
<comment type="cofactor">
    <cofactor evidence="10">
        <name>Zn(2+)</name>
        <dbReference type="ChEBI" id="CHEBI:29105"/>
    </cofactor>
    <text evidence="10">Binds 1 zinc ion per subunit.</text>
</comment>
<evidence type="ECO:0000256" key="2">
    <source>
        <dbReference type="ARBA" id="ARBA00006924"/>
    </source>
</evidence>
<dbReference type="InterPro" id="IPR026591">
    <property type="entry name" value="Sirtuin_cat_small_dom_sf"/>
</dbReference>
<dbReference type="Gene3D" id="3.40.50.1220">
    <property type="entry name" value="TPP-binding domain"/>
    <property type="match status" value="1"/>
</dbReference>
<dbReference type="HOGENOM" id="CLU_023643_7_0_1"/>
<dbReference type="STRING" id="747676.F4R616"/>
<keyword evidence="5 10" id="KW-0479">Metal-binding</keyword>
<dbReference type="PROSITE" id="PS50305">
    <property type="entry name" value="SIRTUIN"/>
    <property type="match status" value="1"/>
</dbReference>
<dbReference type="eggNOG" id="KOG2682">
    <property type="taxonomic scope" value="Eukaryota"/>
</dbReference>
<dbReference type="EC" id="2.3.1.286" evidence="3"/>
<dbReference type="RefSeq" id="XP_007404538.1">
    <property type="nucleotide sequence ID" value="XM_007404476.1"/>
</dbReference>
<name>F4R616_MELLP</name>
<evidence type="ECO:0000256" key="1">
    <source>
        <dbReference type="ARBA" id="ARBA00004173"/>
    </source>
</evidence>
<dbReference type="PANTHER" id="PTHR11085:SF6">
    <property type="entry name" value="NAD-DEPENDENT PROTEIN DEACETYLASE SIRTUIN-2"/>
    <property type="match status" value="1"/>
</dbReference>
<comment type="similarity">
    <text evidence="2">Belongs to the sirtuin family. Class I subfamily.</text>
</comment>
<evidence type="ECO:0000256" key="9">
    <source>
        <dbReference type="PIRSR" id="PIRSR037938-2"/>
    </source>
</evidence>
<dbReference type="VEuPathDB" id="FungiDB:MELLADRAFT_27327"/>
<comment type="subcellular location">
    <subcellularLocation>
        <location evidence="1">Mitochondrion</location>
    </subcellularLocation>
</comment>
<dbReference type="GO" id="GO:0005739">
    <property type="term" value="C:mitochondrion"/>
    <property type="evidence" value="ECO:0007669"/>
    <property type="project" value="UniProtKB-SubCell"/>
</dbReference>
<dbReference type="FunCoup" id="F4R616">
    <property type="interactions" value="204"/>
</dbReference>
<dbReference type="InParanoid" id="F4R616"/>
<organism evidence="14">
    <name type="scientific">Melampsora larici-populina (strain 98AG31 / pathotype 3-4-7)</name>
    <name type="common">Poplar leaf rust fungus</name>
    <dbReference type="NCBI Taxonomy" id="747676"/>
    <lineage>
        <taxon>Eukaryota</taxon>
        <taxon>Fungi</taxon>
        <taxon>Dikarya</taxon>
        <taxon>Basidiomycota</taxon>
        <taxon>Pucciniomycotina</taxon>
        <taxon>Pucciniomycetes</taxon>
        <taxon>Pucciniales</taxon>
        <taxon>Melampsoraceae</taxon>
        <taxon>Melampsora</taxon>
    </lineage>
</organism>
<dbReference type="InterPro" id="IPR029035">
    <property type="entry name" value="DHS-like_NAD/FAD-binding_dom"/>
</dbReference>
<comment type="caution">
    <text evidence="11">Lacks conserved residue(s) required for the propagation of feature annotation.</text>
</comment>
<proteinExistence type="inferred from homology"/>
<dbReference type="Pfam" id="PF02146">
    <property type="entry name" value="SIR2"/>
    <property type="match status" value="1"/>
</dbReference>
<evidence type="ECO:0000256" key="4">
    <source>
        <dbReference type="ARBA" id="ARBA00022679"/>
    </source>
</evidence>
<dbReference type="AlphaFoldDB" id="F4R616"/>
<feature type="binding site" evidence="9">
    <location>
        <begin position="222"/>
        <end position="224"/>
    </location>
    <ligand>
        <name>NAD(+)</name>
        <dbReference type="ChEBI" id="CHEBI:57540"/>
    </ligand>
</feature>
<keyword evidence="7 9" id="KW-0520">NAD</keyword>
<evidence type="ECO:0000313" key="13">
    <source>
        <dbReference type="EMBL" id="EGG12163.1"/>
    </source>
</evidence>
<dbReference type="Proteomes" id="UP000001072">
    <property type="component" value="Unassembled WGS sequence"/>
</dbReference>